<dbReference type="Pfam" id="PF02660">
    <property type="entry name" value="G3P_acyltransf"/>
    <property type="match status" value="1"/>
</dbReference>
<feature type="transmembrane region" description="Helical" evidence="10">
    <location>
        <begin position="46"/>
        <end position="69"/>
    </location>
</feature>
<dbReference type="GO" id="GO:0043772">
    <property type="term" value="F:acyl-phosphate glycerol-3-phosphate acyltransferase activity"/>
    <property type="evidence" value="ECO:0007669"/>
    <property type="project" value="UniProtKB-UniRule"/>
</dbReference>
<keyword evidence="8 10" id="KW-0594">Phospholipid biosynthesis</keyword>
<evidence type="ECO:0000256" key="3">
    <source>
        <dbReference type="ARBA" id="ARBA00022679"/>
    </source>
</evidence>
<evidence type="ECO:0000313" key="12">
    <source>
        <dbReference type="Proteomes" id="UP000320048"/>
    </source>
</evidence>
<keyword evidence="2 10" id="KW-0444">Lipid biosynthesis</keyword>
<dbReference type="AlphaFoldDB" id="A0A537J129"/>
<gene>
    <name evidence="10 11" type="primary">plsY</name>
    <name evidence="11" type="ORF">E6H04_14430</name>
</gene>
<comment type="similarity">
    <text evidence="10">Belongs to the PlsY family.</text>
</comment>
<dbReference type="HAMAP" id="MF_01043">
    <property type="entry name" value="PlsY"/>
    <property type="match status" value="1"/>
</dbReference>
<keyword evidence="11" id="KW-0012">Acyltransferase</keyword>
<keyword evidence="7 10" id="KW-0472">Membrane</keyword>
<dbReference type="UniPathway" id="UPA00085"/>
<feature type="transmembrane region" description="Helical" evidence="10">
    <location>
        <begin position="109"/>
        <end position="130"/>
    </location>
</feature>
<evidence type="ECO:0000256" key="6">
    <source>
        <dbReference type="ARBA" id="ARBA00023098"/>
    </source>
</evidence>
<evidence type="ECO:0000256" key="9">
    <source>
        <dbReference type="ARBA" id="ARBA00023264"/>
    </source>
</evidence>
<dbReference type="InterPro" id="IPR003811">
    <property type="entry name" value="G3P_acylTferase_PlsY"/>
</dbReference>
<dbReference type="NCBIfam" id="TIGR00023">
    <property type="entry name" value="glycerol-3-phosphate 1-O-acyltransferase PlsY"/>
    <property type="match status" value="1"/>
</dbReference>
<organism evidence="11 12">
    <name type="scientific">Candidatus Segetimicrobium genomatis</name>
    <dbReference type="NCBI Taxonomy" id="2569760"/>
    <lineage>
        <taxon>Bacteria</taxon>
        <taxon>Bacillati</taxon>
        <taxon>Candidatus Sysuimicrobiota</taxon>
        <taxon>Candidatus Sysuimicrobiia</taxon>
        <taxon>Candidatus Sysuimicrobiales</taxon>
        <taxon>Candidatus Segetimicrobiaceae</taxon>
        <taxon>Candidatus Segetimicrobium</taxon>
    </lineage>
</organism>
<dbReference type="PANTHER" id="PTHR30309">
    <property type="entry name" value="INNER MEMBRANE PROTEIN YGIH"/>
    <property type="match status" value="1"/>
</dbReference>
<comment type="subunit">
    <text evidence="10">Probably interacts with PlsX.</text>
</comment>
<evidence type="ECO:0000256" key="7">
    <source>
        <dbReference type="ARBA" id="ARBA00023136"/>
    </source>
</evidence>
<keyword evidence="9 10" id="KW-1208">Phospholipid metabolism</keyword>
<evidence type="ECO:0000256" key="1">
    <source>
        <dbReference type="ARBA" id="ARBA00022475"/>
    </source>
</evidence>
<dbReference type="EMBL" id="VBAO01000479">
    <property type="protein sequence ID" value="TMI77261.1"/>
    <property type="molecule type" value="Genomic_DNA"/>
</dbReference>
<accession>A0A537J129</accession>
<dbReference type="EC" id="2.3.1.275" evidence="10"/>
<comment type="function">
    <text evidence="10">Catalyzes the transfer of an acyl group from acyl-phosphate (acyl-PO(4)) to glycerol-3-phosphate (G3P) to form lysophosphatidic acid (LPA). This enzyme utilizes acyl-phosphate as fatty acyl donor, but not acyl-CoA or acyl-ACP.</text>
</comment>
<name>A0A537J129_9BACT</name>
<evidence type="ECO:0000256" key="8">
    <source>
        <dbReference type="ARBA" id="ARBA00023209"/>
    </source>
</evidence>
<keyword evidence="6 10" id="KW-0443">Lipid metabolism</keyword>
<keyword evidence="4 10" id="KW-0812">Transmembrane</keyword>
<dbReference type="SMART" id="SM01207">
    <property type="entry name" value="G3P_acyltransf"/>
    <property type="match status" value="1"/>
</dbReference>
<keyword evidence="1 10" id="KW-1003">Cell membrane</keyword>
<dbReference type="GO" id="GO:0008654">
    <property type="term" value="P:phospholipid biosynthetic process"/>
    <property type="evidence" value="ECO:0007669"/>
    <property type="project" value="UniProtKB-UniRule"/>
</dbReference>
<comment type="pathway">
    <text evidence="10">Lipid metabolism; phospholipid metabolism.</text>
</comment>
<evidence type="ECO:0000256" key="10">
    <source>
        <dbReference type="HAMAP-Rule" id="MF_01043"/>
    </source>
</evidence>
<comment type="subcellular location">
    <subcellularLocation>
        <location evidence="10">Cell membrane</location>
        <topology evidence="10">Multi-pass membrane protein</topology>
    </subcellularLocation>
</comment>
<keyword evidence="3 10" id="KW-0808">Transferase</keyword>
<evidence type="ECO:0000313" key="11">
    <source>
        <dbReference type="EMBL" id="TMI77261.1"/>
    </source>
</evidence>
<dbReference type="GO" id="GO:0005886">
    <property type="term" value="C:plasma membrane"/>
    <property type="evidence" value="ECO:0007669"/>
    <property type="project" value="UniProtKB-SubCell"/>
</dbReference>
<evidence type="ECO:0000256" key="4">
    <source>
        <dbReference type="ARBA" id="ARBA00022692"/>
    </source>
</evidence>
<feature type="transmembrane region" description="Helical" evidence="10">
    <location>
        <begin position="6"/>
        <end position="26"/>
    </location>
</feature>
<proteinExistence type="inferred from homology"/>
<comment type="catalytic activity">
    <reaction evidence="10">
        <text>an acyl phosphate + sn-glycerol 3-phosphate = a 1-acyl-sn-glycero-3-phosphate + phosphate</text>
        <dbReference type="Rhea" id="RHEA:34075"/>
        <dbReference type="ChEBI" id="CHEBI:43474"/>
        <dbReference type="ChEBI" id="CHEBI:57597"/>
        <dbReference type="ChEBI" id="CHEBI:57970"/>
        <dbReference type="ChEBI" id="CHEBI:59918"/>
        <dbReference type="EC" id="2.3.1.275"/>
    </reaction>
</comment>
<evidence type="ECO:0000256" key="2">
    <source>
        <dbReference type="ARBA" id="ARBA00022516"/>
    </source>
</evidence>
<feature type="transmembrane region" description="Helical" evidence="10">
    <location>
        <begin position="75"/>
        <end position="97"/>
    </location>
</feature>
<comment type="caution">
    <text evidence="11">The sequence shown here is derived from an EMBL/GenBank/DDBJ whole genome shotgun (WGS) entry which is preliminary data.</text>
</comment>
<feature type="transmembrane region" description="Helical" evidence="10">
    <location>
        <begin position="136"/>
        <end position="155"/>
    </location>
</feature>
<evidence type="ECO:0000256" key="5">
    <source>
        <dbReference type="ARBA" id="ARBA00022989"/>
    </source>
</evidence>
<dbReference type="PANTHER" id="PTHR30309:SF0">
    <property type="entry name" value="GLYCEROL-3-PHOSPHATE ACYLTRANSFERASE-RELATED"/>
    <property type="match status" value="1"/>
</dbReference>
<keyword evidence="5 10" id="KW-1133">Transmembrane helix</keyword>
<protein>
    <recommendedName>
        <fullName evidence="10">Glycerol-3-phosphate acyltransferase</fullName>
    </recommendedName>
    <alternativeName>
        <fullName evidence="10">Acyl-PO4 G3P acyltransferase</fullName>
    </alternativeName>
    <alternativeName>
        <fullName evidence="10">Acyl-phosphate--glycerol-3-phosphate acyltransferase</fullName>
    </alternativeName>
    <alternativeName>
        <fullName evidence="10">G3P acyltransferase</fullName>
        <shortName evidence="10">GPAT</shortName>
        <ecNumber evidence="10">2.3.1.275</ecNumber>
    </alternativeName>
    <alternativeName>
        <fullName evidence="10">Lysophosphatidic acid synthase</fullName>
        <shortName evidence="10">LPA synthase</shortName>
    </alternativeName>
</protein>
<dbReference type="Proteomes" id="UP000320048">
    <property type="component" value="Unassembled WGS sequence"/>
</dbReference>
<sequence length="199" mass="21123">MPLAVIILSYLVGAIPTGLVVVRVLAGEDIRRHGSGNIGTVNVLRVAGVATAVVVLVVDILKGIVPVLVALRMGFAPWTVVLCGLASIIGHNWSVFLGFQGGKGIATSFGVLLGLSWQAAAVAAAVWVIAVALTRYSSLGSLLAVVSVPITFWRLRQPEEYMSLGVIVMLLAIYRHRANIQRLVTGTELHITDRAPLKK</sequence>
<reference evidence="11 12" key="1">
    <citation type="journal article" date="2019" name="Nat. Microbiol.">
        <title>Mediterranean grassland soil C-N compound turnover is dependent on rainfall and depth, and is mediated by genomically divergent microorganisms.</title>
        <authorList>
            <person name="Diamond S."/>
            <person name="Andeer P.F."/>
            <person name="Li Z."/>
            <person name="Crits-Christoph A."/>
            <person name="Burstein D."/>
            <person name="Anantharaman K."/>
            <person name="Lane K.R."/>
            <person name="Thomas B.C."/>
            <person name="Pan C."/>
            <person name="Northen T.R."/>
            <person name="Banfield J.F."/>
        </authorList>
    </citation>
    <scope>NUCLEOTIDE SEQUENCE [LARGE SCALE GENOMIC DNA]</scope>
    <source>
        <strain evidence="11">NP_7</strain>
    </source>
</reference>